<name>A0A6N9TPK9_DISTH</name>
<evidence type="ECO:0000256" key="1">
    <source>
        <dbReference type="SAM" id="Phobius"/>
    </source>
</evidence>
<comment type="caution">
    <text evidence="3">The sequence shown here is derived from an EMBL/GenBank/DDBJ whole genome shotgun (WGS) entry which is preliminary data.</text>
</comment>
<evidence type="ECO:0000259" key="2">
    <source>
        <dbReference type="Pfam" id="PF01522"/>
    </source>
</evidence>
<dbReference type="InterPro" id="IPR002509">
    <property type="entry name" value="NODB_dom"/>
</dbReference>
<keyword evidence="1" id="KW-0812">Transmembrane</keyword>
<keyword evidence="1" id="KW-0472">Membrane</keyword>
<proteinExistence type="predicted"/>
<accession>A0A6N9TPK9</accession>
<keyword evidence="1" id="KW-1133">Transmembrane helix</keyword>
<dbReference type="Gene3D" id="3.20.20.370">
    <property type="entry name" value="Glycoside hydrolase/deacetylase"/>
    <property type="match status" value="1"/>
</dbReference>
<dbReference type="SUPFAM" id="SSF88713">
    <property type="entry name" value="Glycoside hydrolase/deacetylase"/>
    <property type="match status" value="1"/>
</dbReference>
<dbReference type="GO" id="GO:0005975">
    <property type="term" value="P:carbohydrate metabolic process"/>
    <property type="evidence" value="ECO:0007669"/>
    <property type="project" value="InterPro"/>
</dbReference>
<gene>
    <name evidence="3" type="ORF">G3N55_02245</name>
</gene>
<dbReference type="Proteomes" id="UP000469346">
    <property type="component" value="Unassembled WGS sequence"/>
</dbReference>
<evidence type="ECO:0000313" key="4">
    <source>
        <dbReference type="Proteomes" id="UP000469346"/>
    </source>
</evidence>
<feature type="domain" description="NodB homology" evidence="2">
    <location>
        <begin position="40"/>
        <end position="158"/>
    </location>
</feature>
<dbReference type="InterPro" id="IPR011330">
    <property type="entry name" value="Glyco_hydro/deAcase_b/a-brl"/>
</dbReference>
<organism evidence="3 4">
    <name type="scientific">Dissulfurirhabdus thermomarina</name>
    <dbReference type="NCBI Taxonomy" id="1765737"/>
    <lineage>
        <taxon>Bacteria</taxon>
        <taxon>Deltaproteobacteria</taxon>
        <taxon>Dissulfurirhabdaceae</taxon>
        <taxon>Dissulfurirhabdus</taxon>
    </lineage>
</organism>
<dbReference type="AlphaFoldDB" id="A0A6N9TPK9"/>
<sequence length="227" mass="24828">MDPRLLGIAAAGVGAGVAGGLLYQVFSMRATLGGRVITHGPRNRPAVALVFDRSPSRHTEALCTRLHELAAPAAFFLEGRRILAHPAAMKALRGFEIGVQGASQAPLIFRRRRTLRRLLGPVVHRVAETLRRPPRFLMPPRGWKDWRLCEEARGMGLVVLNPSLRVTTPADASARGLRRVRPGDILALAGDGADGTRMEHLLETLVTGLRHRGLEIWGLNALLARDY</sequence>
<dbReference type="Pfam" id="PF01522">
    <property type="entry name" value="Polysacc_deac_1"/>
    <property type="match status" value="1"/>
</dbReference>
<evidence type="ECO:0000313" key="3">
    <source>
        <dbReference type="EMBL" id="NDY41674.1"/>
    </source>
</evidence>
<protein>
    <submittedName>
        <fullName evidence="3">Polysaccharide deacetylase family protein</fullName>
    </submittedName>
</protein>
<reference evidence="3 4" key="1">
    <citation type="submission" date="2020-02" db="EMBL/GenBank/DDBJ databases">
        <title>Comparative genomics of sulfur disproportionating microorganisms.</title>
        <authorList>
            <person name="Ward L.M."/>
            <person name="Bertran E."/>
            <person name="Johnston D.T."/>
        </authorList>
    </citation>
    <scope>NUCLEOTIDE SEQUENCE [LARGE SCALE GENOMIC DNA]</scope>
    <source>
        <strain evidence="3 4">DSM 100025</strain>
    </source>
</reference>
<feature type="transmembrane region" description="Helical" evidence="1">
    <location>
        <begin position="6"/>
        <end position="26"/>
    </location>
</feature>
<dbReference type="EMBL" id="JAAGRR010000013">
    <property type="protein sequence ID" value="NDY41674.1"/>
    <property type="molecule type" value="Genomic_DNA"/>
</dbReference>
<dbReference type="RefSeq" id="WP_163297828.1">
    <property type="nucleotide sequence ID" value="NZ_JAAGRR010000013.1"/>
</dbReference>
<dbReference type="GO" id="GO:0016810">
    <property type="term" value="F:hydrolase activity, acting on carbon-nitrogen (but not peptide) bonds"/>
    <property type="evidence" value="ECO:0007669"/>
    <property type="project" value="InterPro"/>
</dbReference>
<keyword evidence="4" id="KW-1185">Reference proteome</keyword>